<name>A0AAP2YXU5_9EURY</name>
<proteinExistence type="predicted"/>
<dbReference type="Gene3D" id="2.30.30.110">
    <property type="match status" value="1"/>
</dbReference>
<reference evidence="1" key="1">
    <citation type="submission" date="2022-09" db="EMBL/GenBank/DDBJ databases">
        <title>Enrichment on poylsaccharides allowed isolation of novel metabolic and taxonomic groups of Haloarchaea.</title>
        <authorList>
            <person name="Sorokin D.Y."/>
            <person name="Elcheninov A.G."/>
            <person name="Khizhniak T.V."/>
            <person name="Kolganova T.V."/>
            <person name="Kublanov I.V."/>
        </authorList>
    </citation>
    <scope>NUCLEOTIDE SEQUENCE</scope>
    <source>
        <strain evidence="1">AArc-xg1-1</strain>
    </source>
</reference>
<sequence length="111" mass="12765">MQPERGDVVRSADPFKLGTDRQRPWLIVNNDTHPFDREQYIAVAISTTEYADSLALESEVWEVGGVPRESFVSPWAVHSPRAEDLVAWQGRVKNDFIDHVVDELELYLQKQ</sequence>
<dbReference type="SUPFAM" id="SSF50118">
    <property type="entry name" value="Cell growth inhibitor/plasmid maintenance toxic component"/>
    <property type="match status" value="1"/>
</dbReference>
<organism evidence="1 2">
    <name type="scientific">Natronoglomus mannanivorans</name>
    <dbReference type="NCBI Taxonomy" id="2979990"/>
    <lineage>
        <taxon>Archaea</taxon>
        <taxon>Methanobacteriati</taxon>
        <taxon>Methanobacteriota</taxon>
        <taxon>Stenosarchaea group</taxon>
        <taxon>Halobacteria</taxon>
        <taxon>Halobacteriales</taxon>
        <taxon>Natrialbaceae</taxon>
        <taxon>Natronoglomus</taxon>
    </lineage>
</organism>
<dbReference type="Proteomes" id="UP001321018">
    <property type="component" value="Unassembled WGS sequence"/>
</dbReference>
<accession>A0AAP2YXU5</accession>
<dbReference type="EMBL" id="JAOPKA010000004">
    <property type="protein sequence ID" value="MCU4741537.1"/>
    <property type="molecule type" value="Genomic_DNA"/>
</dbReference>
<evidence type="ECO:0000313" key="2">
    <source>
        <dbReference type="Proteomes" id="UP001321018"/>
    </source>
</evidence>
<gene>
    <name evidence="1" type="ORF">OB960_08995</name>
</gene>
<protein>
    <recommendedName>
        <fullName evidence="3">PemK-like, MazF-like toxin of type II toxin-antitoxin system</fullName>
    </recommendedName>
</protein>
<evidence type="ECO:0000313" key="1">
    <source>
        <dbReference type="EMBL" id="MCU4741537.1"/>
    </source>
</evidence>
<dbReference type="AlphaFoldDB" id="A0AAP2YXU5"/>
<evidence type="ECO:0008006" key="3">
    <source>
        <dbReference type="Google" id="ProtNLM"/>
    </source>
</evidence>
<comment type="caution">
    <text evidence="1">The sequence shown here is derived from an EMBL/GenBank/DDBJ whole genome shotgun (WGS) entry which is preliminary data.</text>
</comment>
<dbReference type="RefSeq" id="WP_338003374.1">
    <property type="nucleotide sequence ID" value="NZ_JAOPKA010000004.1"/>
</dbReference>
<dbReference type="InterPro" id="IPR011067">
    <property type="entry name" value="Plasmid_toxin/cell-grow_inhib"/>
</dbReference>